<name>A0A120CXH3_HYPSL</name>
<gene>
    <name evidence="1" type="ORF">APY04_0607</name>
</gene>
<sequence>MIVADLAGHNRALSSAMRRLLKLKVAPKRCPQLPIQSPSCARHGPLLFAKERGR</sequence>
<accession>A0A120CXH3</accession>
<dbReference type="PATRIC" id="fig|121290.4.peg.1080"/>
<dbReference type="EMBL" id="LMTR01000027">
    <property type="protein sequence ID" value="KWT70945.1"/>
    <property type="molecule type" value="Genomic_DNA"/>
</dbReference>
<dbReference type="Proteomes" id="UP000059074">
    <property type="component" value="Unassembled WGS sequence"/>
</dbReference>
<protein>
    <submittedName>
        <fullName evidence="1">Uncharacterized protein</fullName>
    </submittedName>
</protein>
<reference evidence="1 2" key="1">
    <citation type="submission" date="2015-10" db="EMBL/GenBank/DDBJ databases">
        <title>Transcriptomic analysis of a linuron degrading triple-species bacterial consortium.</title>
        <authorList>
            <person name="Albers P."/>
        </authorList>
    </citation>
    <scope>NUCLEOTIDE SEQUENCE [LARGE SCALE GENOMIC DNA]</scope>
    <source>
        <strain evidence="1 2">WDL6</strain>
    </source>
</reference>
<keyword evidence="2" id="KW-1185">Reference proteome</keyword>
<evidence type="ECO:0000313" key="2">
    <source>
        <dbReference type="Proteomes" id="UP000059074"/>
    </source>
</evidence>
<comment type="caution">
    <text evidence="1">The sequence shown here is derived from an EMBL/GenBank/DDBJ whole genome shotgun (WGS) entry which is preliminary data.</text>
</comment>
<evidence type="ECO:0000313" key="1">
    <source>
        <dbReference type="EMBL" id="KWT70945.1"/>
    </source>
</evidence>
<proteinExistence type="predicted"/>
<organism evidence="1 2">
    <name type="scientific">Hyphomicrobium sulfonivorans</name>
    <dbReference type="NCBI Taxonomy" id="121290"/>
    <lineage>
        <taxon>Bacteria</taxon>
        <taxon>Pseudomonadati</taxon>
        <taxon>Pseudomonadota</taxon>
        <taxon>Alphaproteobacteria</taxon>
        <taxon>Hyphomicrobiales</taxon>
        <taxon>Hyphomicrobiaceae</taxon>
        <taxon>Hyphomicrobium</taxon>
    </lineage>
</organism>
<dbReference type="AlphaFoldDB" id="A0A120CXH3"/>